<keyword evidence="2" id="KW-1185">Reference proteome</keyword>
<dbReference type="EMBL" id="CP060723">
    <property type="protein sequence ID" value="QNN41737.1"/>
    <property type="molecule type" value="Genomic_DNA"/>
</dbReference>
<protein>
    <submittedName>
        <fullName evidence="1">Uncharacterized protein</fullName>
    </submittedName>
</protein>
<reference evidence="1 2" key="1">
    <citation type="submission" date="2020-08" db="EMBL/GenBank/DDBJ databases">
        <title>Genome sequence of Pedobacter roseus KACC 11594T.</title>
        <authorList>
            <person name="Hyun D.-W."/>
            <person name="Bae J.-W."/>
        </authorList>
    </citation>
    <scope>NUCLEOTIDE SEQUENCE [LARGE SCALE GENOMIC DNA]</scope>
    <source>
        <strain evidence="1 2">KACC 11594</strain>
    </source>
</reference>
<accession>A0A7G9QEG2</accession>
<organism evidence="1 2">
    <name type="scientific">Pedobacter roseus</name>
    <dbReference type="NCBI Taxonomy" id="336820"/>
    <lineage>
        <taxon>Bacteria</taxon>
        <taxon>Pseudomonadati</taxon>
        <taxon>Bacteroidota</taxon>
        <taxon>Sphingobacteriia</taxon>
        <taxon>Sphingobacteriales</taxon>
        <taxon>Sphingobacteriaceae</taxon>
        <taxon>Pedobacter</taxon>
    </lineage>
</organism>
<dbReference type="PROSITE" id="PS51257">
    <property type="entry name" value="PROKAR_LIPOPROTEIN"/>
    <property type="match status" value="1"/>
</dbReference>
<dbReference type="RefSeq" id="WP_187592325.1">
    <property type="nucleotide sequence ID" value="NZ_CP060723.1"/>
</dbReference>
<sequence length="203" mass="23556">MRSLFIAFAAVSLFVSCNQNKQSENDSGNKNILPKRTQKDSIEAVAVKALRALKEKDYKIFASFFHPVDGVRFSPYGFIDPTHKHVLAKDFLEAIDKNWTLTWGHFDGSGEAIKMKVRPYIERFIYNADYLNAPKKSYDAFIGQGNTINNLQESYPQLHYTEYYFKGFDEKYKGLDWTSLRFVFKKNGDAYYLVAVIHDQWTT</sequence>
<dbReference type="AlphaFoldDB" id="A0A7G9QEG2"/>
<dbReference type="Proteomes" id="UP000515806">
    <property type="component" value="Chromosome"/>
</dbReference>
<proteinExistence type="predicted"/>
<evidence type="ECO:0000313" key="1">
    <source>
        <dbReference type="EMBL" id="QNN41737.1"/>
    </source>
</evidence>
<evidence type="ECO:0000313" key="2">
    <source>
        <dbReference type="Proteomes" id="UP000515806"/>
    </source>
</evidence>
<gene>
    <name evidence="1" type="ORF">H9L23_21975</name>
</gene>
<name>A0A7G9QEG2_9SPHI</name>
<dbReference type="KEGG" id="proe:H9L23_21975"/>